<keyword evidence="5" id="KW-0547">Nucleotide-binding</keyword>
<dbReference type="SUPFAM" id="SSF90123">
    <property type="entry name" value="ABC transporter transmembrane region"/>
    <property type="match status" value="2"/>
</dbReference>
<dbReference type="GO" id="GO:0005524">
    <property type="term" value="F:ATP binding"/>
    <property type="evidence" value="ECO:0007669"/>
    <property type="project" value="UniProtKB-KW"/>
</dbReference>
<dbReference type="Gene3D" id="3.40.50.300">
    <property type="entry name" value="P-loop containing nucleotide triphosphate hydrolases"/>
    <property type="match status" value="2"/>
</dbReference>
<feature type="transmembrane region" description="Helical" evidence="9">
    <location>
        <begin position="629"/>
        <end position="647"/>
    </location>
</feature>
<evidence type="ECO:0000256" key="4">
    <source>
        <dbReference type="ARBA" id="ARBA00022737"/>
    </source>
</evidence>
<reference evidence="13" key="1">
    <citation type="submission" date="2022-11" db="UniProtKB">
        <authorList>
            <consortium name="WormBaseParasite"/>
        </authorList>
    </citation>
    <scope>IDENTIFICATION</scope>
</reference>
<dbReference type="InterPro" id="IPR017871">
    <property type="entry name" value="ABC_transporter-like_CS"/>
</dbReference>
<dbReference type="InterPro" id="IPR036640">
    <property type="entry name" value="ABC1_TM_sf"/>
</dbReference>
<dbReference type="Gene3D" id="1.20.1560.10">
    <property type="entry name" value="ABC transporter type 1, transmembrane domain"/>
    <property type="match status" value="3"/>
</dbReference>
<sequence>MTLPLLIFSPIITFVMAFSSRKITQASRDEMKIYSGAGCIAEEAITAYRTVAAFNAQETEVNRYKAQLNKGAKSGIKKALFSGGLSGVLLSLVMIFMGTSILYGTFLHSIGIVKTPGDVFTVMMAIMSGAYHLGNAAPHLMVLLTARVAAATVCKTITRIPKIDPYSVEGRKLFDLQGKISFKKVSFRYPSRPETKVLKDFSFDCKAGQTIALVGQSGSGKSTIVGILNRLYEFESGQVTIDGVDIREMNVKWLRTIIGTVQQEPIIFNDTVENNIKQGCDSLTEKEMVEACKMANAHEFIQALPEGYDTRIGEGGVKLSGGQKQRIAIARTLVRNPKILLLDEATSALDTQSEAMVQMALNNAAKNRTTIVIAHRLSTIRDADRIIVMHKGRFVEAGTHHELLERKGGVYAKLVAAQELHNLNIDKKDDGEHVVDELLSPDQPNAALTIASKTVRESIRESFMRDFLPSDHLGDAQTEAYDIEIEKIGAKKASLGQIFIDARELWPILFIALGICCFNALSMPLNAFIYGQAFMMFENGRKDNVGDAFMFFLFFVGLGVVSTIAAFFTTYLFGRIGEKLTMSMRVRAFRSIIYQDGSYFDNPAHTPGKLITRLATDAPNVKASMDTRFARVVQGVLALLTSIIISVIMDWKFGLACSSFFILLLFIQFSIAKIAHSHALKFAQGDEAGRIAIEAIENVRTIQLLTSEFSIHKHFMECSMKRQKAEIRKAPIEALNFATTHGMQQFTCAFCYMVGFIFVLNGWTDKIKLFQVVQTIFFGAISIMAATEFFPELVKSRLAASLMYSIINRQPRTGNINSGEKISIEGEVSFENVYFAFPKHAVMKGINIQARPGKTIALVGPSGSGKSTVIALLERLYDPSVGAIKIDGKDLKSLCLFDIRNQMSLVEQQPRLFSGTIKENIAYGLDISKISDDEIIEAAKLANAASFISTLPLGYDTELGEKGAQLSGGQKQRIAIARAIIRKPKILLLDEATSALDSTSEKAVQDALDVARLGRTCITIAHRLSSIQNSDQILFVENGKVRERGTHSELIQQQGKYFNLTQQQYLGS</sequence>
<name>A0A914Y4D5_9BILA</name>
<proteinExistence type="inferred from homology"/>
<dbReference type="PANTHER" id="PTHR43394">
    <property type="entry name" value="ATP-DEPENDENT PERMEASE MDL1, MITOCHONDRIAL"/>
    <property type="match status" value="1"/>
</dbReference>
<dbReference type="PANTHER" id="PTHR43394:SF18">
    <property type="entry name" value="ABC TRANSPORTER B FAMILY MEMBER 11-LIKE"/>
    <property type="match status" value="1"/>
</dbReference>
<dbReference type="FunFam" id="3.40.50.300:FF:001370">
    <property type="entry name" value="p-GlycoProtein related"/>
    <property type="match status" value="1"/>
</dbReference>
<evidence type="ECO:0000313" key="13">
    <source>
        <dbReference type="WBParaSite" id="PSU_v2.g126.t1"/>
    </source>
</evidence>
<evidence type="ECO:0000313" key="12">
    <source>
        <dbReference type="Proteomes" id="UP000887577"/>
    </source>
</evidence>
<dbReference type="GO" id="GO:0009636">
    <property type="term" value="P:response to toxic substance"/>
    <property type="evidence" value="ECO:0007669"/>
    <property type="project" value="UniProtKB-ARBA"/>
</dbReference>
<feature type="domain" description="ABC transporter" evidence="10">
    <location>
        <begin position="828"/>
        <end position="1063"/>
    </location>
</feature>
<evidence type="ECO:0000256" key="6">
    <source>
        <dbReference type="ARBA" id="ARBA00022840"/>
    </source>
</evidence>
<dbReference type="InterPro" id="IPR011527">
    <property type="entry name" value="ABC1_TM_dom"/>
</dbReference>
<keyword evidence="8 9" id="KW-0472">Membrane</keyword>
<dbReference type="Pfam" id="PF00005">
    <property type="entry name" value="ABC_tran"/>
    <property type="match status" value="2"/>
</dbReference>
<keyword evidence="7 9" id="KW-1133">Transmembrane helix</keyword>
<dbReference type="InterPro" id="IPR039421">
    <property type="entry name" value="Type_1_exporter"/>
</dbReference>
<feature type="transmembrane region" description="Helical" evidence="9">
    <location>
        <begin position="746"/>
        <end position="763"/>
    </location>
</feature>
<evidence type="ECO:0000256" key="5">
    <source>
        <dbReference type="ARBA" id="ARBA00022741"/>
    </source>
</evidence>
<dbReference type="InterPro" id="IPR003593">
    <property type="entry name" value="AAA+_ATPase"/>
</dbReference>
<dbReference type="GO" id="GO:0015421">
    <property type="term" value="F:ABC-type oligopeptide transporter activity"/>
    <property type="evidence" value="ECO:0007669"/>
    <property type="project" value="TreeGrafter"/>
</dbReference>
<dbReference type="Pfam" id="PF00664">
    <property type="entry name" value="ABC_membrane"/>
    <property type="match status" value="2"/>
</dbReference>
<feature type="transmembrane region" description="Helical" evidence="9">
    <location>
        <begin position="549"/>
        <end position="574"/>
    </location>
</feature>
<dbReference type="InterPro" id="IPR027417">
    <property type="entry name" value="P-loop_NTPase"/>
</dbReference>
<evidence type="ECO:0000256" key="9">
    <source>
        <dbReference type="SAM" id="Phobius"/>
    </source>
</evidence>
<accession>A0A914Y4D5</accession>
<feature type="transmembrane region" description="Helical" evidence="9">
    <location>
        <begin position="6"/>
        <end position="24"/>
    </location>
</feature>
<evidence type="ECO:0000256" key="3">
    <source>
        <dbReference type="ARBA" id="ARBA00022692"/>
    </source>
</evidence>
<feature type="domain" description="ABC transmembrane type-1" evidence="11">
    <location>
        <begin position="1"/>
        <end position="145"/>
    </location>
</feature>
<evidence type="ECO:0000256" key="2">
    <source>
        <dbReference type="ARBA" id="ARBA00007577"/>
    </source>
</evidence>
<feature type="transmembrane region" description="Helical" evidence="9">
    <location>
        <begin position="769"/>
        <end position="790"/>
    </location>
</feature>
<dbReference type="CDD" id="cd03249">
    <property type="entry name" value="ABC_MTABC3_MDL1_MDL2"/>
    <property type="match status" value="1"/>
</dbReference>
<dbReference type="GO" id="GO:0090374">
    <property type="term" value="P:oligopeptide export from mitochondrion"/>
    <property type="evidence" value="ECO:0007669"/>
    <property type="project" value="TreeGrafter"/>
</dbReference>
<dbReference type="InterPro" id="IPR003439">
    <property type="entry name" value="ABC_transporter-like_ATP-bd"/>
</dbReference>
<organism evidence="12 13">
    <name type="scientific">Panagrolaimus superbus</name>
    <dbReference type="NCBI Taxonomy" id="310955"/>
    <lineage>
        <taxon>Eukaryota</taxon>
        <taxon>Metazoa</taxon>
        <taxon>Ecdysozoa</taxon>
        <taxon>Nematoda</taxon>
        <taxon>Chromadorea</taxon>
        <taxon>Rhabditida</taxon>
        <taxon>Tylenchina</taxon>
        <taxon>Panagrolaimomorpha</taxon>
        <taxon>Panagrolaimoidea</taxon>
        <taxon>Panagrolaimidae</taxon>
        <taxon>Panagrolaimus</taxon>
    </lineage>
</organism>
<dbReference type="WBParaSite" id="PSU_v2.g126.t1">
    <property type="protein sequence ID" value="PSU_v2.g126.t1"/>
    <property type="gene ID" value="PSU_v2.g126"/>
</dbReference>
<protein>
    <submittedName>
        <fullName evidence="13">Uncharacterized protein</fullName>
    </submittedName>
</protein>
<comment type="similarity">
    <text evidence="2">Belongs to the ABC transporter superfamily. ABCB family. Multidrug resistance exporter (TC 3.A.1.201) subfamily.</text>
</comment>
<evidence type="ECO:0000256" key="8">
    <source>
        <dbReference type="ARBA" id="ARBA00023136"/>
    </source>
</evidence>
<feature type="domain" description="ABC transmembrane type-1" evidence="11">
    <location>
        <begin position="510"/>
        <end position="795"/>
    </location>
</feature>
<feature type="transmembrane region" description="Helical" evidence="9">
    <location>
        <begin position="653"/>
        <end position="672"/>
    </location>
</feature>
<dbReference type="SUPFAM" id="SSF52540">
    <property type="entry name" value="P-loop containing nucleoside triphosphate hydrolases"/>
    <property type="match status" value="2"/>
</dbReference>
<evidence type="ECO:0000256" key="1">
    <source>
        <dbReference type="ARBA" id="ARBA00004141"/>
    </source>
</evidence>
<comment type="subcellular location">
    <subcellularLocation>
        <location evidence="1">Membrane</location>
        <topology evidence="1">Multi-pass membrane protein</topology>
    </subcellularLocation>
</comment>
<feature type="transmembrane region" description="Helical" evidence="9">
    <location>
        <begin position="505"/>
        <end position="529"/>
    </location>
</feature>
<evidence type="ECO:0000256" key="7">
    <source>
        <dbReference type="ARBA" id="ARBA00022989"/>
    </source>
</evidence>
<dbReference type="GO" id="GO:0005743">
    <property type="term" value="C:mitochondrial inner membrane"/>
    <property type="evidence" value="ECO:0007669"/>
    <property type="project" value="TreeGrafter"/>
</dbReference>
<dbReference type="PROSITE" id="PS50893">
    <property type="entry name" value="ABC_TRANSPORTER_2"/>
    <property type="match status" value="2"/>
</dbReference>
<keyword evidence="4" id="KW-0677">Repeat</keyword>
<dbReference type="FunFam" id="3.40.50.300:FF:000916">
    <property type="entry name" value="ABC transporter B family member 9"/>
    <property type="match status" value="1"/>
</dbReference>
<dbReference type="SMART" id="SM00382">
    <property type="entry name" value="AAA"/>
    <property type="match status" value="2"/>
</dbReference>
<keyword evidence="6" id="KW-0067">ATP-binding</keyword>
<dbReference type="CDD" id="cd18578">
    <property type="entry name" value="ABC_6TM_Pgp_ABCB1_D2_like"/>
    <property type="match status" value="1"/>
</dbReference>
<dbReference type="GO" id="GO:0016887">
    <property type="term" value="F:ATP hydrolysis activity"/>
    <property type="evidence" value="ECO:0007669"/>
    <property type="project" value="InterPro"/>
</dbReference>
<evidence type="ECO:0000259" key="11">
    <source>
        <dbReference type="PROSITE" id="PS50929"/>
    </source>
</evidence>
<feature type="domain" description="ABC transporter" evidence="10">
    <location>
        <begin position="180"/>
        <end position="416"/>
    </location>
</feature>
<dbReference type="Proteomes" id="UP000887577">
    <property type="component" value="Unplaced"/>
</dbReference>
<feature type="transmembrane region" description="Helical" evidence="9">
    <location>
        <begin position="79"/>
        <end position="107"/>
    </location>
</feature>
<dbReference type="PROSITE" id="PS50929">
    <property type="entry name" value="ABC_TM1F"/>
    <property type="match status" value="2"/>
</dbReference>
<dbReference type="PROSITE" id="PS00211">
    <property type="entry name" value="ABC_TRANSPORTER_1"/>
    <property type="match status" value="2"/>
</dbReference>
<evidence type="ECO:0000259" key="10">
    <source>
        <dbReference type="PROSITE" id="PS50893"/>
    </source>
</evidence>
<keyword evidence="12" id="KW-1185">Reference proteome</keyword>
<keyword evidence="3 9" id="KW-0812">Transmembrane</keyword>
<dbReference type="AlphaFoldDB" id="A0A914Y4D5"/>